<evidence type="ECO:0000313" key="4">
    <source>
        <dbReference type="Proteomes" id="UP000287188"/>
    </source>
</evidence>
<protein>
    <submittedName>
        <fullName evidence="3">Uncharacterized protein</fullName>
    </submittedName>
</protein>
<name>A0A402AE51_9CHLR</name>
<evidence type="ECO:0000256" key="1">
    <source>
        <dbReference type="PROSITE-ProRule" id="PRU00221"/>
    </source>
</evidence>
<dbReference type="InterPro" id="IPR024962">
    <property type="entry name" value="YukD-like"/>
</dbReference>
<evidence type="ECO:0000256" key="2">
    <source>
        <dbReference type="SAM" id="Phobius"/>
    </source>
</evidence>
<keyword evidence="2" id="KW-1133">Transmembrane helix</keyword>
<dbReference type="PROSITE" id="PS50294">
    <property type="entry name" value="WD_REPEATS_REGION"/>
    <property type="match status" value="1"/>
</dbReference>
<gene>
    <name evidence="3" type="ORF">KDK_11660</name>
</gene>
<dbReference type="Gene3D" id="2.130.10.10">
    <property type="entry name" value="YVTN repeat-like/Quinoprotein amine dehydrogenase"/>
    <property type="match status" value="1"/>
</dbReference>
<feature type="transmembrane region" description="Helical" evidence="2">
    <location>
        <begin position="162"/>
        <end position="182"/>
    </location>
</feature>
<dbReference type="InterPro" id="IPR015943">
    <property type="entry name" value="WD40/YVTN_repeat-like_dom_sf"/>
</dbReference>
<feature type="repeat" description="WD" evidence="1">
    <location>
        <begin position="224"/>
        <end position="255"/>
    </location>
</feature>
<dbReference type="Proteomes" id="UP000287188">
    <property type="component" value="Unassembled WGS sequence"/>
</dbReference>
<organism evidence="3 4">
    <name type="scientific">Dictyobacter kobayashii</name>
    <dbReference type="NCBI Taxonomy" id="2014872"/>
    <lineage>
        <taxon>Bacteria</taxon>
        <taxon>Bacillati</taxon>
        <taxon>Chloroflexota</taxon>
        <taxon>Ktedonobacteria</taxon>
        <taxon>Ktedonobacterales</taxon>
        <taxon>Dictyobacteraceae</taxon>
        <taxon>Dictyobacter</taxon>
    </lineage>
</organism>
<dbReference type="SUPFAM" id="SSF50978">
    <property type="entry name" value="WD40 repeat-like"/>
    <property type="match status" value="1"/>
</dbReference>
<dbReference type="Pfam" id="PF08817">
    <property type="entry name" value="YukD"/>
    <property type="match status" value="1"/>
</dbReference>
<evidence type="ECO:0000313" key="3">
    <source>
        <dbReference type="EMBL" id="GCE17366.1"/>
    </source>
</evidence>
<comment type="caution">
    <text evidence="3">The sequence shown here is derived from an EMBL/GenBank/DDBJ whole genome shotgun (WGS) entry which is preliminary data.</text>
</comment>
<dbReference type="InterPro" id="IPR036322">
    <property type="entry name" value="WD40_repeat_dom_sf"/>
</dbReference>
<dbReference type="PROSITE" id="PS50082">
    <property type="entry name" value="WD_REPEATS_2"/>
    <property type="match status" value="1"/>
</dbReference>
<dbReference type="InterPro" id="IPR001680">
    <property type="entry name" value="WD40_rpt"/>
</dbReference>
<proteinExistence type="predicted"/>
<accession>A0A402AE51</accession>
<reference evidence="4" key="1">
    <citation type="submission" date="2018-12" db="EMBL/GenBank/DDBJ databases">
        <title>Tengunoibacter tsumagoiensis gen. nov., sp. nov., Dictyobacter kobayashii sp. nov., D. alpinus sp. nov., and D. joshuensis sp. nov. and description of Dictyobacteraceae fam. nov. within the order Ktedonobacterales isolated from Tengu-no-mugimeshi.</title>
        <authorList>
            <person name="Wang C.M."/>
            <person name="Zheng Y."/>
            <person name="Sakai Y."/>
            <person name="Toyoda A."/>
            <person name="Minakuchi Y."/>
            <person name="Abe K."/>
            <person name="Yokota A."/>
            <person name="Yabe S."/>
        </authorList>
    </citation>
    <scope>NUCLEOTIDE SEQUENCE [LARGE SCALE GENOMIC DNA]</scope>
    <source>
        <strain evidence="4">Uno11</strain>
    </source>
</reference>
<sequence>MDRGIEMQKSEILIEQDTLGTARPVVVAMDVPISMLLPKLVEILKLPQSDLFGKPLIYTLRHAASGRILAKDKTLTEVGILSGMRLMLDSSITESIPVPIAPVASNLKPRPASPFNPIDPSLHTSDTLSDNALTPALTRNQTGHTPDTGSIKKRSNLSRRTFLAAFGTLCGVGGIGVGYAAYRGVFNSAPASKTTTTTHIVKHTAAAPKAPVVHTTTLKERLTFNKHQQTVRTVAWAPTGNMLASGSDDTHVFLWICRVTCSRILIILLQLKPSPGRQTVFTW</sequence>
<keyword evidence="1" id="KW-0853">WD repeat</keyword>
<dbReference type="EMBL" id="BIFS01000001">
    <property type="protein sequence ID" value="GCE17366.1"/>
    <property type="molecule type" value="Genomic_DNA"/>
</dbReference>
<keyword evidence="2" id="KW-0812">Transmembrane</keyword>
<keyword evidence="4" id="KW-1185">Reference proteome</keyword>
<dbReference type="SMART" id="SM00320">
    <property type="entry name" value="WD40"/>
    <property type="match status" value="1"/>
</dbReference>
<keyword evidence="2" id="KW-0472">Membrane</keyword>
<dbReference type="Pfam" id="PF00400">
    <property type="entry name" value="WD40"/>
    <property type="match status" value="1"/>
</dbReference>
<dbReference type="AlphaFoldDB" id="A0A402AE51"/>